<feature type="domain" description="Cytochrome c" evidence="10">
    <location>
        <begin position="27"/>
        <end position="111"/>
    </location>
</feature>
<keyword evidence="6" id="KW-0249">Electron transport</keyword>
<evidence type="ECO:0000256" key="4">
    <source>
        <dbReference type="ARBA" id="ARBA00022723"/>
    </source>
</evidence>
<feature type="chain" id="PRO_5045539738" evidence="9">
    <location>
        <begin position="20"/>
        <end position="211"/>
    </location>
</feature>
<dbReference type="PIRSF" id="PIRSF000005">
    <property type="entry name" value="Cytochrome_c4"/>
    <property type="match status" value="1"/>
</dbReference>
<dbReference type="PANTHER" id="PTHR33751">
    <property type="entry name" value="CBB3-TYPE CYTOCHROME C OXIDASE SUBUNIT FIXP"/>
    <property type="match status" value="1"/>
</dbReference>
<dbReference type="InterPro" id="IPR036909">
    <property type="entry name" value="Cyt_c-like_dom_sf"/>
</dbReference>
<evidence type="ECO:0000256" key="1">
    <source>
        <dbReference type="ARBA" id="ARBA00004418"/>
    </source>
</evidence>
<dbReference type="Proteomes" id="UP000778523">
    <property type="component" value="Unassembled WGS sequence"/>
</dbReference>
<keyword evidence="5" id="KW-0574">Periplasm</keyword>
<reference evidence="11 12" key="1">
    <citation type="submission" date="2020-06" db="EMBL/GenBank/DDBJ databases">
        <title>Draft genome of Uliginosibacterium sp. IMCC34675.</title>
        <authorList>
            <person name="Song J."/>
        </authorList>
    </citation>
    <scope>NUCLEOTIDE SEQUENCE [LARGE SCALE GENOMIC DNA]</scope>
    <source>
        <strain evidence="11 12">IMCC34675</strain>
    </source>
</reference>
<gene>
    <name evidence="11" type="ORF">HJ583_009405</name>
</gene>
<comment type="caution">
    <text evidence="11">The sequence shown here is derived from an EMBL/GenBank/DDBJ whole genome shotgun (WGS) entry which is preliminary data.</text>
</comment>
<evidence type="ECO:0000256" key="7">
    <source>
        <dbReference type="ARBA" id="ARBA00023004"/>
    </source>
</evidence>
<dbReference type="RefSeq" id="WP_170021678.1">
    <property type="nucleotide sequence ID" value="NZ_JABCSC020000002.1"/>
</dbReference>
<dbReference type="InterPro" id="IPR050597">
    <property type="entry name" value="Cytochrome_c_Oxidase_Subunit"/>
</dbReference>
<comment type="subcellular location">
    <subcellularLocation>
        <location evidence="1">Periplasm</location>
    </subcellularLocation>
</comment>
<keyword evidence="4 8" id="KW-0479">Metal-binding</keyword>
<proteinExistence type="predicted"/>
<evidence type="ECO:0000259" key="10">
    <source>
        <dbReference type="PROSITE" id="PS51007"/>
    </source>
</evidence>
<keyword evidence="12" id="KW-1185">Reference proteome</keyword>
<evidence type="ECO:0000256" key="6">
    <source>
        <dbReference type="ARBA" id="ARBA00022982"/>
    </source>
</evidence>
<dbReference type="SUPFAM" id="SSF46626">
    <property type="entry name" value="Cytochrome c"/>
    <property type="match status" value="2"/>
</dbReference>
<dbReference type="PRINTS" id="PR00605">
    <property type="entry name" value="CYTCHROMECIC"/>
</dbReference>
<evidence type="ECO:0000313" key="11">
    <source>
        <dbReference type="EMBL" id="NSL55237.1"/>
    </source>
</evidence>
<evidence type="ECO:0000256" key="8">
    <source>
        <dbReference type="PROSITE-ProRule" id="PRU00433"/>
    </source>
</evidence>
<evidence type="ECO:0000256" key="3">
    <source>
        <dbReference type="ARBA" id="ARBA00022617"/>
    </source>
</evidence>
<organism evidence="11 12">
    <name type="scientific">Uliginosibacterium aquaticum</name>
    <dbReference type="NCBI Taxonomy" id="2731212"/>
    <lineage>
        <taxon>Bacteria</taxon>
        <taxon>Pseudomonadati</taxon>
        <taxon>Pseudomonadota</taxon>
        <taxon>Betaproteobacteria</taxon>
        <taxon>Rhodocyclales</taxon>
        <taxon>Zoogloeaceae</taxon>
        <taxon>Uliginosibacterium</taxon>
    </lineage>
</organism>
<evidence type="ECO:0000256" key="2">
    <source>
        <dbReference type="ARBA" id="ARBA00022448"/>
    </source>
</evidence>
<feature type="domain" description="Cytochrome c" evidence="10">
    <location>
        <begin position="121"/>
        <end position="211"/>
    </location>
</feature>
<dbReference type="PANTHER" id="PTHR33751:SF9">
    <property type="entry name" value="CYTOCHROME C4"/>
    <property type="match status" value="1"/>
</dbReference>
<dbReference type="EMBL" id="JABCSC020000002">
    <property type="protein sequence ID" value="NSL55237.1"/>
    <property type="molecule type" value="Genomic_DNA"/>
</dbReference>
<dbReference type="PROSITE" id="PS51007">
    <property type="entry name" value="CYTC"/>
    <property type="match status" value="2"/>
</dbReference>
<evidence type="ECO:0000256" key="5">
    <source>
        <dbReference type="ARBA" id="ARBA00022764"/>
    </source>
</evidence>
<dbReference type="InterPro" id="IPR008168">
    <property type="entry name" value="Cyt_C_IC"/>
</dbReference>
<sequence length="211" mass="22567">MIARISILTIALTIQTAFAQSAPANKPDLARAKQTAETVCVACHGADGNSAAATFPKIAGQHEQYLLKQLRNFKPVGDKPAERVNASMAPMVAALSDTDMQGLARYYSQQKLKPEAAKSLKTVELGQKLWRSGNAATGVPACAGCHGPAGQGIPNQYPRLAGQFADYTETQLKSFRLAERANDPNSMMRGFASRLTDAEIKAVSDYIAGLR</sequence>
<dbReference type="InterPro" id="IPR009056">
    <property type="entry name" value="Cyt_c-like_dom"/>
</dbReference>
<evidence type="ECO:0000313" key="12">
    <source>
        <dbReference type="Proteomes" id="UP000778523"/>
    </source>
</evidence>
<feature type="signal peptide" evidence="9">
    <location>
        <begin position="1"/>
        <end position="19"/>
    </location>
</feature>
<dbReference type="Gene3D" id="1.10.760.10">
    <property type="entry name" value="Cytochrome c-like domain"/>
    <property type="match status" value="2"/>
</dbReference>
<accession>A0ABX2IG69</accession>
<keyword evidence="9" id="KW-0732">Signal</keyword>
<keyword evidence="2" id="KW-0813">Transport</keyword>
<evidence type="ECO:0000256" key="9">
    <source>
        <dbReference type="SAM" id="SignalP"/>
    </source>
</evidence>
<dbReference type="Pfam" id="PF00034">
    <property type="entry name" value="Cytochrom_C"/>
    <property type="match status" value="2"/>
</dbReference>
<keyword evidence="3 8" id="KW-0349">Heme</keyword>
<name>A0ABX2IG69_9RHOO</name>
<keyword evidence="7 8" id="KW-0408">Iron</keyword>
<dbReference type="InterPro" id="IPR024167">
    <property type="entry name" value="Cytochrome_c4-like"/>
</dbReference>
<protein>
    <submittedName>
        <fullName evidence="11">Cytochrome c4</fullName>
    </submittedName>
</protein>